<evidence type="ECO:0000256" key="2">
    <source>
        <dbReference type="ARBA" id="ARBA00007131"/>
    </source>
</evidence>
<accession>A0A3R9P6M8</accession>
<dbReference type="Proteomes" id="UP000275076">
    <property type="component" value="Unassembled WGS sequence"/>
</dbReference>
<dbReference type="EMBL" id="RBVX01000024">
    <property type="protein sequence ID" value="RSL31458.1"/>
    <property type="molecule type" value="Genomic_DNA"/>
</dbReference>
<dbReference type="InterPro" id="IPR051157">
    <property type="entry name" value="PDH/Transketolase"/>
</dbReference>
<dbReference type="PANTHER" id="PTHR43825">
    <property type="entry name" value="PYRUVATE DEHYDROGENASE E1 COMPONENT"/>
    <property type="match status" value="1"/>
</dbReference>
<proteinExistence type="inferred from homology"/>
<evidence type="ECO:0000256" key="1">
    <source>
        <dbReference type="ARBA" id="ARBA00001964"/>
    </source>
</evidence>
<evidence type="ECO:0000313" key="6">
    <source>
        <dbReference type="Proteomes" id="UP000275076"/>
    </source>
</evidence>
<reference evidence="5 6" key="1">
    <citation type="submission" date="2018-10" db="EMBL/GenBank/DDBJ databases">
        <title>Draft genome sequence of Bacillus salarius IM0101, isolated from a hypersaline soil in Inner Mongolia, China.</title>
        <authorList>
            <person name="Yamprayoonswat W."/>
            <person name="Boonvisut S."/>
            <person name="Jumpathong W."/>
            <person name="Sittihan S."/>
            <person name="Ruangsuj P."/>
            <person name="Wanthongcharoen S."/>
            <person name="Thongpramul N."/>
            <person name="Pimmason S."/>
            <person name="Yu B."/>
            <person name="Yasawong M."/>
        </authorList>
    </citation>
    <scope>NUCLEOTIDE SEQUENCE [LARGE SCALE GENOMIC DNA]</scope>
    <source>
        <strain evidence="5 6">IM0101</strain>
    </source>
</reference>
<dbReference type="InterPro" id="IPR033248">
    <property type="entry name" value="Transketolase_C"/>
</dbReference>
<comment type="caution">
    <text evidence="5">The sequence shown here is derived from an EMBL/GenBank/DDBJ whole genome shotgun (WGS) entry which is preliminary data.</text>
</comment>
<sequence length="351" mass="38570">MKKVIDAVLYNGSDEVEEKEKTYTQAIYSLGRAHNDVVCITADMTYLLEVNVFRDAFPERAFDLGVAEQNMIGVASGMAQCGEVVFSHTFGCFITRRAMDQVSNAVAYPDLNVKMIGMMPGIASNGGPSHQSIDDISLMRSTPNIKILDLGDSTEVDQALEVAYATEGPVYLRMRRGKQPHLFHSDKYQLELGESYWLREGSDVSIVTSGIMTRRALEAAALLEKQGISTNILHVPSIKPIDSEGILEVASRSQALVTLDNHNVIGGLGTAVGEVLLDNNVRLPFYRLGIPDQFGKAASEAYLARLFGLEPWQIAQTIVAFLNGKKNPQEAVDMEPQVITQGGGWQEEWKN</sequence>
<evidence type="ECO:0000313" key="5">
    <source>
        <dbReference type="EMBL" id="RSL31458.1"/>
    </source>
</evidence>
<dbReference type="AlphaFoldDB" id="A0A3R9P6M8"/>
<dbReference type="FunFam" id="3.40.50.970:FF:000129">
    <property type="entry name" value="Transketolase"/>
    <property type="match status" value="1"/>
</dbReference>
<dbReference type="SMART" id="SM00861">
    <property type="entry name" value="Transket_pyr"/>
    <property type="match status" value="1"/>
</dbReference>
<gene>
    <name evidence="5" type="ORF">D7Z54_20690</name>
</gene>
<dbReference type="SUPFAM" id="SSF52518">
    <property type="entry name" value="Thiamin diphosphate-binding fold (THDP-binding)"/>
    <property type="match status" value="1"/>
</dbReference>
<dbReference type="InterPro" id="IPR005475">
    <property type="entry name" value="Transketolase-like_Pyr-bd"/>
</dbReference>
<dbReference type="RefSeq" id="WP_125558572.1">
    <property type="nucleotide sequence ID" value="NZ_RBVX01000024.1"/>
</dbReference>
<organism evidence="5 6">
    <name type="scientific">Salibacterium salarium</name>
    <dbReference type="NCBI Taxonomy" id="284579"/>
    <lineage>
        <taxon>Bacteria</taxon>
        <taxon>Bacillati</taxon>
        <taxon>Bacillota</taxon>
        <taxon>Bacilli</taxon>
        <taxon>Bacillales</taxon>
        <taxon>Bacillaceae</taxon>
    </lineage>
</organism>
<dbReference type="SUPFAM" id="SSF52922">
    <property type="entry name" value="TK C-terminal domain-like"/>
    <property type="match status" value="1"/>
</dbReference>
<name>A0A3R9P6M8_9BACI</name>
<evidence type="ECO:0000256" key="3">
    <source>
        <dbReference type="ARBA" id="ARBA00023052"/>
    </source>
</evidence>
<dbReference type="OrthoDB" id="9803371at2"/>
<comment type="similarity">
    <text evidence="2">Belongs to the transketolase family.</text>
</comment>
<feature type="domain" description="Transketolase-like pyrimidine-binding" evidence="4">
    <location>
        <begin position="21"/>
        <end position="181"/>
    </location>
</feature>
<dbReference type="Gene3D" id="3.40.50.920">
    <property type="match status" value="1"/>
</dbReference>
<dbReference type="Gene3D" id="3.40.50.970">
    <property type="match status" value="1"/>
</dbReference>
<dbReference type="InterPro" id="IPR029061">
    <property type="entry name" value="THDP-binding"/>
</dbReference>
<dbReference type="Pfam" id="PF02780">
    <property type="entry name" value="Transketolase_C"/>
    <property type="match status" value="1"/>
</dbReference>
<evidence type="ECO:0000259" key="4">
    <source>
        <dbReference type="SMART" id="SM00861"/>
    </source>
</evidence>
<dbReference type="InterPro" id="IPR009014">
    <property type="entry name" value="Transketo_C/PFOR_II"/>
</dbReference>
<keyword evidence="3" id="KW-0786">Thiamine pyrophosphate</keyword>
<keyword evidence="6" id="KW-1185">Reference proteome</keyword>
<dbReference type="Pfam" id="PF02779">
    <property type="entry name" value="Transket_pyr"/>
    <property type="match status" value="1"/>
</dbReference>
<comment type="cofactor">
    <cofactor evidence="1">
        <name>thiamine diphosphate</name>
        <dbReference type="ChEBI" id="CHEBI:58937"/>
    </cofactor>
</comment>
<dbReference type="PANTHER" id="PTHR43825:SF1">
    <property type="entry name" value="TRANSKETOLASE-LIKE PYRIMIDINE-BINDING DOMAIN-CONTAINING PROTEIN"/>
    <property type="match status" value="1"/>
</dbReference>
<protein>
    <submittedName>
        <fullName evidence="5">Transketolase</fullName>
    </submittedName>
</protein>
<dbReference type="CDD" id="cd07033">
    <property type="entry name" value="TPP_PYR_DXS_TK_like"/>
    <property type="match status" value="1"/>
</dbReference>